<accession>A0ACD6AMH9</accession>
<dbReference type="EnsemblPlants" id="AVESA.00010b.r2.UnG1403630.1">
    <property type="protein sequence ID" value="AVESA.00010b.r2.UnG1403630.1.CDS"/>
    <property type="gene ID" value="AVESA.00010b.r2.UnG1403630"/>
</dbReference>
<evidence type="ECO:0000313" key="1">
    <source>
        <dbReference type="EnsemblPlants" id="AVESA.00010b.r2.UnG1403630.1.CDS"/>
    </source>
</evidence>
<keyword evidence="2" id="KW-1185">Reference proteome</keyword>
<proteinExistence type="predicted"/>
<dbReference type="Proteomes" id="UP001732700">
    <property type="component" value="Unassembled WGS sequence"/>
</dbReference>
<reference evidence="1" key="1">
    <citation type="submission" date="2025-09" db="UniProtKB">
        <authorList>
            <consortium name="EnsemblPlants"/>
        </authorList>
    </citation>
    <scope>IDENTIFICATION</scope>
</reference>
<evidence type="ECO:0000313" key="2">
    <source>
        <dbReference type="Proteomes" id="UP001732700"/>
    </source>
</evidence>
<sequence>MVLGFIAGALSTVYAGSLISGDGAKKVPIIGDALSTAANFVKVVGKDGKAAPSSSSSSSSVTGDQLLSQVTRLREEMQQVLRERDEGFTVIHRSGNGAYTVTAVVVVGLVGYAYIRWKGWKLADMMWVTKRGLNDACTVVGTQLNEVSDTVNVTKKHLAGRIDRVDATLDETQEIIEGTRDEVTVINVNLSSFQKELQEVNRTVEIWGSRLCSIEDTQDRTVRATEALVGFGQQMEHGQNATFRQVSSFVPALGSSSEKIVRRLPPPTPLALETISSVAGSEQPTVDETQENHKVLPSSEGSTRWKLPVKRKDCPLSRSARKRAKKKIPSPKLIPSPPPPPHRVLRGDGHARQERPKRSPRVSKNPPSQLRPSRTANQSASERRPSRRRASPPGARQTKQEALRSS</sequence>
<name>A0ACD6AMH9_AVESA</name>
<protein>
    <submittedName>
        <fullName evidence="1">Uncharacterized protein</fullName>
    </submittedName>
</protein>
<organism evidence="1 2">
    <name type="scientific">Avena sativa</name>
    <name type="common">Oat</name>
    <dbReference type="NCBI Taxonomy" id="4498"/>
    <lineage>
        <taxon>Eukaryota</taxon>
        <taxon>Viridiplantae</taxon>
        <taxon>Streptophyta</taxon>
        <taxon>Embryophyta</taxon>
        <taxon>Tracheophyta</taxon>
        <taxon>Spermatophyta</taxon>
        <taxon>Magnoliopsida</taxon>
        <taxon>Liliopsida</taxon>
        <taxon>Poales</taxon>
        <taxon>Poaceae</taxon>
        <taxon>BOP clade</taxon>
        <taxon>Pooideae</taxon>
        <taxon>Poodae</taxon>
        <taxon>Poeae</taxon>
        <taxon>Poeae Chloroplast Group 1 (Aveneae type)</taxon>
        <taxon>Aveninae</taxon>
        <taxon>Avena</taxon>
    </lineage>
</organism>